<keyword evidence="5" id="KW-1133">Transmembrane helix</keyword>
<dbReference type="AlphaFoldDB" id="A0A3Q3QHX1"/>
<comment type="subcellular location">
    <subcellularLocation>
        <location evidence="1">Cytoplasm</location>
        <location evidence="1">Cytosol</location>
    </subcellularLocation>
</comment>
<dbReference type="STRING" id="43700.ENSMALP00000013011"/>
<dbReference type="PANTHER" id="PTHR46985:SF2">
    <property type="entry name" value="APOPTOSIS-ASSOCIATED SPECK-LIKE PROTEIN CONTAINING A CARD"/>
    <property type="match status" value="1"/>
</dbReference>
<dbReference type="GO" id="GO:0005829">
    <property type="term" value="C:cytosol"/>
    <property type="evidence" value="ECO:0007669"/>
    <property type="project" value="UniProtKB-SubCell"/>
</dbReference>
<feature type="transmembrane region" description="Helical" evidence="5">
    <location>
        <begin position="20"/>
        <end position="37"/>
    </location>
</feature>
<protein>
    <recommendedName>
        <fullName evidence="6">FIIND domain-containing protein</fullName>
    </recommendedName>
</protein>
<dbReference type="Pfam" id="PF13553">
    <property type="entry name" value="FIIND"/>
    <property type="match status" value="1"/>
</dbReference>
<keyword evidence="4" id="KW-0391">Immunity</keyword>
<reference evidence="7" key="2">
    <citation type="submission" date="2025-09" db="UniProtKB">
        <authorList>
            <consortium name="Ensembl"/>
        </authorList>
    </citation>
    <scope>IDENTIFICATION</scope>
</reference>
<dbReference type="Proteomes" id="UP000261600">
    <property type="component" value="Unplaced"/>
</dbReference>
<evidence type="ECO:0000256" key="3">
    <source>
        <dbReference type="ARBA" id="ARBA00022588"/>
    </source>
</evidence>
<dbReference type="PANTHER" id="PTHR46985">
    <property type="entry name" value="NACHT, LRR AND PYD DOMAINS-CONTAINING PROTEIN 1"/>
    <property type="match status" value="1"/>
</dbReference>
<dbReference type="GO" id="GO:0045087">
    <property type="term" value="P:innate immune response"/>
    <property type="evidence" value="ECO:0007669"/>
    <property type="project" value="UniProtKB-KW"/>
</dbReference>
<evidence type="ECO:0000256" key="4">
    <source>
        <dbReference type="ARBA" id="ARBA00022859"/>
    </source>
</evidence>
<dbReference type="InterPro" id="IPR051249">
    <property type="entry name" value="NLRP_Inflammasome"/>
</dbReference>
<evidence type="ECO:0000256" key="1">
    <source>
        <dbReference type="ARBA" id="ARBA00004514"/>
    </source>
</evidence>
<evidence type="ECO:0000313" key="7">
    <source>
        <dbReference type="Ensembl" id="ENSMALP00000013011.1"/>
    </source>
</evidence>
<keyword evidence="5" id="KW-0812">Transmembrane</keyword>
<proteinExistence type="predicted"/>
<evidence type="ECO:0000313" key="8">
    <source>
        <dbReference type="Proteomes" id="UP000261600"/>
    </source>
</evidence>
<evidence type="ECO:0000259" key="6">
    <source>
        <dbReference type="PROSITE" id="PS51830"/>
    </source>
</evidence>
<dbReference type="Ensembl" id="ENSMALT00000013291.1">
    <property type="protein sequence ID" value="ENSMALP00000013011.1"/>
    <property type="gene ID" value="ENSMALG00000009211.1"/>
</dbReference>
<accession>A0A3Q3QHX1</accession>
<dbReference type="Pfam" id="PF23679">
    <property type="entry name" value="UPA-FIIND"/>
    <property type="match status" value="1"/>
</dbReference>
<keyword evidence="2" id="KW-0963">Cytoplasm</keyword>
<evidence type="ECO:0000256" key="2">
    <source>
        <dbReference type="ARBA" id="ARBA00022490"/>
    </source>
</evidence>
<sequence length="366" mass="41809">MDHLEFLVSCKKRKTQGRVIVINIVPYAVSLTPSLLLEKKKKASFSKCFTQVINHFFLIYGLDRSLILISLQYSVWCRARHILLMCRDASVRGQTYKAPPKQPAPQDTITDESCLKLDPKTATTKTKVSSCFTPDRVLDERGETSYRFKCPSPGVYQCASTQLVFKLTQKAELSYKIIQWDKIKPPLPSYKRPDKRPAGPLYHIECSEKAVAQLCLPHCEAQPAPPNEDLCVAHFRHGRMGILKPLKITDTHVVVNVPHLSALGLIWKWVKKFLNKKRIIGQVLLFHHPKFTEQLRKLNIFLLPANVPLREVKQEQENAEYIENPAFCVLTEGQTYTVRCSEAHEIHYSVSISDTTSSKYYISVTL</sequence>
<keyword evidence="3" id="KW-0399">Innate immunity</keyword>
<reference evidence="7" key="1">
    <citation type="submission" date="2025-08" db="UniProtKB">
        <authorList>
            <consortium name="Ensembl"/>
        </authorList>
    </citation>
    <scope>IDENTIFICATION</scope>
</reference>
<feature type="domain" description="FIIND" evidence="6">
    <location>
        <begin position="126"/>
        <end position="366"/>
    </location>
</feature>
<name>A0A3Q3QHX1_MONAL</name>
<evidence type="ECO:0000256" key="5">
    <source>
        <dbReference type="SAM" id="Phobius"/>
    </source>
</evidence>
<keyword evidence="8" id="KW-1185">Reference proteome</keyword>
<organism evidence="7 8">
    <name type="scientific">Monopterus albus</name>
    <name type="common">Swamp eel</name>
    <dbReference type="NCBI Taxonomy" id="43700"/>
    <lineage>
        <taxon>Eukaryota</taxon>
        <taxon>Metazoa</taxon>
        <taxon>Chordata</taxon>
        <taxon>Craniata</taxon>
        <taxon>Vertebrata</taxon>
        <taxon>Euteleostomi</taxon>
        <taxon>Actinopterygii</taxon>
        <taxon>Neopterygii</taxon>
        <taxon>Teleostei</taxon>
        <taxon>Neoteleostei</taxon>
        <taxon>Acanthomorphata</taxon>
        <taxon>Anabantaria</taxon>
        <taxon>Synbranchiformes</taxon>
        <taxon>Synbranchidae</taxon>
        <taxon>Monopterus</taxon>
    </lineage>
</organism>
<dbReference type="PROSITE" id="PS51830">
    <property type="entry name" value="FIIND"/>
    <property type="match status" value="1"/>
</dbReference>
<keyword evidence="5" id="KW-0472">Membrane</keyword>
<dbReference type="InterPro" id="IPR025307">
    <property type="entry name" value="FIIND_dom"/>
</dbReference>